<accession>A0A9X4YE10</accession>
<dbReference type="RefSeq" id="WP_160899542.1">
    <property type="nucleotide sequence ID" value="NZ_WMEX01000009.1"/>
</dbReference>
<feature type="signal peptide" evidence="1">
    <location>
        <begin position="1"/>
        <end position="25"/>
    </location>
</feature>
<evidence type="ECO:0000313" key="4">
    <source>
        <dbReference type="Proteomes" id="UP000460751"/>
    </source>
</evidence>
<organism evidence="3 4">
    <name type="scientific">Vreelandella halophila</name>
    <dbReference type="NCBI Taxonomy" id="86177"/>
    <lineage>
        <taxon>Bacteria</taxon>
        <taxon>Pseudomonadati</taxon>
        <taxon>Pseudomonadota</taxon>
        <taxon>Gammaproteobacteria</taxon>
        <taxon>Oceanospirillales</taxon>
        <taxon>Halomonadaceae</taxon>
        <taxon>Vreelandella</taxon>
    </lineage>
</organism>
<sequence>MSIIRKTLLTSVGAMMGAAAFVATAAPVTYDGIEFPEGDISFADEVIDYNPSFSGGNVPTDPNYMDPGEAVGAPDYSSPNGSVSLGSGGLLALRFTDNSLTNSGDGNDDLHIFEIGPDVEDTFVAVRPTVETYNLLSPGYTAQLDGFFSVGSVSGSTSSIDIDSVFAGFASGALQFDAVQLIDDPDEGDRGANPTVGADIDAVGAIASAPPVNRVPEPASLVLLAGGLLAGGAFRRLVG</sequence>
<dbReference type="NCBIfam" id="TIGR02595">
    <property type="entry name" value="PEP_CTERM"/>
    <property type="match status" value="1"/>
</dbReference>
<dbReference type="EMBL" id="WMEX01000009">
    <property type="protein sequence ID" value="MYL28009.1"/>
    <property type="molecule type" value="Genomic_DNA"/>
</dbReference>
<dbReference type="AlphaFoldDB" id="A0A9X4YE10"/>
<feature type="chain" id="PRO_5040726125" evidence="1">
    <location>
        <begin position="26"/>
        <end position="239"/>
    </location>
</feature>
<dbReference type="Pfam" id="PF07589">
    <property type="entry name" value="PEP-CTERM"/>
    <property type="match status" value="1"/>
</dbReference>
<evidence type="ECO:0000256" key="1">
    <source>
        <dbReference type="SAM" id="SignalP"/>
    </source>
</evidence>
<reference evidence="3 4" key="1">
    <citation type="submission" date="2019-11" db="EMBL/GenBank/DDBJ databases">
        <title>Genome sequences of 17 halophilic strains isolated from different environments.</title>
        <authorList>
            <person name="Furrow R.E."/>
        </authorList>
    </citation>
    <scope>NUCLEOTIDE SEQUENCE [LARGE SCALE GENOMIC DNA]</scope>
    <source>
        <strain evidence="3 4">22507_15_FS</strain>
    </source>
</reference>
<name>A0A9X4YE10_9GAMM</name>
<proteinExistence type="predicted"/>
<keyword evidence="4" id="KW-1185">Reference proteome</keyword>
<feature type="domain" description="Ice-binding protein C-terminal" evidence="2">
    <location>
        <begin position="215"/>
        <end position="236"/>
    </location>
</feature>
<gene>
    <name evidence="3" type="ORF">GLW01_14550</name>
</gene>
<dbReference type="InterPro" id="IPR013424">
    <property type="entry name" value="Ice-binding_C"/>
</dbReference>
<comment type="caution">
    <text evidence="3">The sequence shown here is derived from an EMBL/GenBank/DDBJ whole genome shotgun (WGS) entry which is preliminary data.</text>
</comment>
<protein>
    <submittedName>
        <fullName evidence="3">PEP-CTERM sorting domain-containing protein</fullName>
    </submittedName>
</protein>
<dbReference type="Proteomes" id="UP000460751">
    <property type="component" value="Unassembled WGS sequence"/>
</dbReference>
<evidence type="ECO:0000313" key="3">
    <source>
        <dbReference type="EMBL" id="MYL28009.1"/>
    </source>
</evidence>
<evidence type="ECO:0000259" key="2">
    <source>
        <dbReference type="Pfam" id="PF07589"/>
    </source>
</evidence>
<keyword evidence="1" id="KW-0732">Signal</keyword>
<dbReference type="OrthoDB" id="121983at2"/>